<dbReference type="Proteomes" id="UP000251241">
    <property type="component" value="Unassembled WGS sequence"/>
</dbReference>
<evidence type="ECO:0000313" key="1">
    <source>
        <dbReference type="EMBL" id="SPZ92117.1"/>
    </source>
</evidence>
<proteinExistence type="predicted"/>
<dbReference type="GeneID" id="97182070"/>
<dbReference type="Pfam" id="PF13572">
    <property type="entry name" value="DUF4134"/>
    <property type="match status" value="1"/>
</dbReference>
<dbReference type="AlphaFoldDB" id="A0A2X2JCN5"/>
<dbReference type="EMBL" id="UAUU01000011">
    <property type="protein sequence ID" value="SPZ92117.1"/>
    <property type="molecule type" value="Genomic_DNA"/>
</dbReference>
<sequence length="102" mass="11558">MNKKKTIWTAIAVFFFVHNLIAQPGLSEFRQVSSEIRGWYFNFSDFALVLGAICGLIGGVRIFYNWQSGKDHHIDAQVMAWFFSCLFLSLLSASLKALYGIS</sequence>
<gene>
    <name evidence="1" type="ORF">NCTC11343_04171</name>
</gene>
<reference evidence="1 2" key="1">
    <citation type="submission" date="2018-06" db="EMBL/GenBank/DDBJ databases">
        <authorList>
            <consortium name="Pathogen Informatics"/>
            <person name="Doyle S."/>
        </authorList>
    </citation>
    <scope>NUCLEOTIDE SEQUENCE [LARGE SCALE GENOMIC DNA]</scope>
    <source>
        <strain evidence="1 2">NCTC11343</strain>
    </source>
</reference>
<dbReference type="InterPro" id="IPR025408">
    <property type="entry name" value="DUF4134"/>
</dbReference>
<organism evidence="1 2">
    <name type="scientific">Sphingobacterium multivorum</name>
    <dbReference type="NCBI Taxonomy" id="28454"/>
    <lineage>
        <taxon>Bacteria</taxon>
        <taxon>Pseudomonadati</taxon>
        <taxon>Bacteroidota</taxon>
        <taxon>Sphingobacteriia</taxon>
        <taxon>Sphingobacteriales</taxon>
        <taxon>Sphingobacteriaceae</taxon>
        <taxon>Sphingobacterium</taxon>
    </lineage>
</organism>
<protein>
    <submittedName>
        <fullName evidence="1">Uncharacterized protein</fullName>
    </submittedName>
</protein>
<name>A0A2X2JCN5_SPHMU</name>
<dbReference type="RefSeq" id="WP_112375703.1">
    <property type="nucleotide sequence ID" value="NZ_CP069793.1"/>
</dbReference>
<accession>A0A2X2JCN5</accession>
<evidence type="ECO:0000313" key="2">
    <source>
        <dbReference type="Proteomes" id="UP000251241"/>
    </source>
</evidence>